<dbReference type="Proteomes" id="UP000218811">
    <property type="component" value="Unassembled WGS sequence"/>
</dbReference>
<organism evidence="2 3">
    <name type="scientific">Wolfiporia cocos (strain MD-104)</name>
    <name type="common">Brown rot fungus</name>
    <dbReference type="NCBI Taxonomy" id="742152"/>
    <lineage>
        <taxon>Eukaryota</taxon>
        <taxon>Fungi</taxon>
        <taxon>Dikarya</taxon>
        <taxon>Basidiomycota</taxon>
        <taxon>Agaricomycotina</taxon>
        <taxon>Agaricomycetes</taxon>
        <taxon>Polyporales</taxon>
        <taxon>Phaeolaceae</taxon>
        <taxon>Wolfiporia</taxon>
    </lineage>
</organism>
<dbReference type="EMBL" id="KB467942">
    <property type="protein sequence ID" value="PCH38264.1"/>
    <property type="molecule type" value="Genomic_DNA"/>
</dbReference>
<sequence>MSSFSSHYTDKQRYYALGPSNYLGHTISQPFVDQPPGPQAWPQAPDSYLFGGAQPSSIDLLSSMALWPLSPPDALPPIQYNGGTTESHDHPSPDAACELLSPINIQLSSSDRGSPILPSLFETCYIHSWESDPSPASDFTHVECNAPLVAPVPLPCHSPTLMQIDLPDDDEDLSHTTLPHKRKREDDMGADELPSKRRGGENAVPIVSLAMPAAMTSPITCIPHWDGQQARHCLPTGTR</sequence>
<evidence type="ECO:0000313" key="2">
    <source>
        <dbReference type="EMBL" id="PCH38264.1"/>
    </source>
</evidence>
<keyword evidence="3" id="KW-1185">Reference proteome</keyword>
<name>A0A2H3JNP4_WOLCO</name>
<accession>A0A2H3JNP4</accession>
<evidence type="ECO:0000256" key="1">
    <source>
        <dbReference type="SAM" id="MobiDB-lite"/>
    </source>
</evidence>
<dbReference type="AlphaFoldDB" id="A0A2H3JNP4"/>
<gene>
    <name evidence="2" type="ORF">WOLCODRAFT_161438</name>
</gene>
<proteinExistence type="predicted"/>
<evidence type="ECO:0000313" key="3">
    <source>
        <dbReference type="Proteomes" id="UP000218811"/>
    </source>
</evidence>
<dbReference type="OrthoDB" id="3029761at2759"/>
<feature type="region of interest" description="Disordered" evidence="1">
    <location>
        <begin position="165"/>
        <end position="202"/>
    </location>
</feature>
<protein>
    <submittedName>
        <fullName evidence="2">Uncharacterized protein</fullName>
    </submittedName>
</protein>
<reference evidence="2 3" key="1">
    <citation type="journal article" date="2012" name="Science">
        <title>The Paleozoic origin of enzymatic lignin decomposition reconstructed from 31 fungal genomes.</title>
        <authorList>
            <person name="Floudas D."/>
            <person name="Binder M."/>
            <person name="Riley R."/>
            <person name="Barry K."/>
            <person name="Blanchette R.A."/>
            <person name="Henrissat B."/>
            <person name="Martinez A.T."/>
            <person name="Otillar R."/>
            <person name="Spatafora J.W."/>
            <person name="Yadav J.S."/>
            <person name="Aerts A."/>
            <person name="Benoit I."/>
            <person name="Boyd A."/>
            <person name="Carlson A."/>
            <person name="Copeland A."/>
            <person name="Coutinho P.M."/>
            <person name="de Vries R.P."/>
            <person name="Ferreira P."/>
            <person name="Findley K."/>
            <person name="Foster B."/>
            <person name="Gaskell J."/>
            <person name="Glotzer D."/>
            <person name="Gorecki P."/>
            <person name="Heitman J."/>
            <person name="Hesse C."/>
            <person name="Hori C."/>
            <person name="Igarashi K."/>
            <person name="Jurgens J.A."/>
            <person name="Kallen N."/>
            <person name="Kersten P."/>
            <person name="Kohler A."/>
            <person name="Kuees U."/>
            <person name="Kumar T.K.A."/>
            <person name="Kuo A."/>
            <person name="LaButti K."/>
            <person name="Larrondo L.F."/>
            <person name="Lindquist E."/>
            <person name="Ling A."/>
            <person name="Lombard V."/>
            <person name="Lucas S."/>
            <person name="Lundell T."/>
            <person name="Martin R."/>
            <person name="McLaughlin D.J."/>
            <person name="Morgenstern I."/>
            <person name="Morin E."/>
            <person name="Murat C."/>
            <person name="Nagy L.G."/>
            <person name="Nolan M."/>
            <person name="Ohm R.A."/>
            <person name="Patyshakuliyeva A."/>
            <person name="Rokas A."/>
            <person name="Ruiz-Duenas F.J."/>
            <person name="Sabat G."/>
            <person name="Salamov A."/>
            <person name="Samejima M."/>
            <person name="Schmutz J."/>
            <person name="Slot J.C."/>
            <person name="St John F."/>
            <person name="Stenlid J."/>
            <person name="Sun H."/>
            <person name="Sun S."/>
            <person name="Syed K."/>
            <person name="Tsang A."/>
            <person name="Wiebenga A."/>
            <person name="Young D."/>
            <person name="Pisabarro A."/>
            <person name="Eastwood D.C."/>
            <person name="Martin F."/>
            <person name="Cullen D."/>
            <person name="Grigoriev I.V."/>
            <person name="Hibbett D.S."/>
        </authorList>
    </citation>
    <scope>NUCLEOTIDE SEQUENCE [LARGE SCALE GENOMIC DNA]</scope>
    <source>
        <strain evidence="2 3">MD-104</strain>
    </source>
</reference>